<gene>
    <name evidence="1" type="ORF">OSB04_015346</name>
</gene>
<dbReference type="Proteomes" id="UP001172457">
    <property type="component" value="Chromosome 4"/>
</dbReference>
<evidence type="ECO:0000313" key="2">
    <source>
        <dbReference type="Proteomes" id="UP001172457"/>
    </source>
</evidence>
<evidence type="ECO:0000313" key="1">
    <source>
        <dbReference type="EMBL" id="KAJ9551301.1"/>
    </source>
</evidence>
<protein>
    <submittedName>
        <fullName evidence="1">Uncharacterized protein</fullName>
    </submittedName>
</protein>
<organism evidence="1 2">
    <name type="scientific">Centaurea solstitialis</name>
    <name type="common">yellow star-thistle</name>
    <dbReference type="NCBI Taxonomy" id="347529"/>
    <lineage>
        <taxon>Eukaryota</taxon>
        <taxon>Viridiplantae</taxon>
        <taxon>Streptophyta</taxon>
        <taxon>Embryophyta</taxon>
        <taxon>Tracheophyta</taxon>
        <taxon>Spermatophyta</taxon>
        <taxon>Magnoliopsida</taxon>
        <taxon>eudicotyledons</taxon>
        <taxon>Gunneridae</taxon>
        <taxon>Pentapetalae</taxon>
        <taxon>asterids</taxon>
        <taxon>campanulids</taxon>
        <taxon>Asterales</taxon>
        <taxon>Asteraceae</taxon>
        <taxon>Carduoideae</taxon>
        <taxon>Cardueae</taxon>
        <taxon>Centaureinae</taxon>
        <taxon>Centaurea</taxon>
    </lineage>
</organism>
<reference evidence="1" key="1">
    <citation type="submission" date="2023-03" db="EMBL/GenBank/DDBJ databases">
        <title>Chromosome-scale reference genome and RAD-based genetic map of yellow starthistle (Centaurea solstitialis) reveal putative structural variation and QTLs associated with invader traits.</title>
        <authorList>
            <person name="Reatini B."/>
            <person name="Cang F.A."/>
            <person name="Jiang Q."/>
            <person name="Mckibben M.T.W."/>
            <person name="Barker M.S."/>
            <person name="Rieseberg L.H."/>
            <person name="Dlugosch K.M."/>
        </authorList>
    </citation>
    <scope>NUCLEOTIDE SEQUENCE</scope>
    <source>
        <strain evidence="1">CAN-66</strain>
        <tissue evidence="1">Leaf</tissue>
    </source>
</reference>
<sequence length="61" mass="7040">MTTLLLTTKGKHNVLRWREMIPEVKVKRKRSKTLRNKSSLGSFCQWFPEVGSPTHNATVSK</sequence>
<dbReference type="EMBL" id="JARYMX010000004">
    <property type="protein sequence ID" value="KAJ9551301.1"/>
    <property type="molecule type" value="Genomic_DNA"/>
</dbReference>
<accession>A0AA38WK20</accession>
<keyword evidence="2" id="KW-1185">Reference proteome</keyword>
<name>A0AA38WK20_9ASTR</name>
<proteinExistence type="predicted"/>
<dbReference type="AlphaFoldDB" id="A0AA38WK20"/>
<comment type="caution">
    <text evidence="1">The sequence shown here is derived from an EMBL/GenBank/DDBJ whole genome shotgun (WGS) entry which is preliminary data.</text>
</comment>